<dbReference type="Proteomes" id="UP000017127">
    <property type="component" value="Unassembled WGS sequence"/>
</dbReference>
<name>U7QE94_9CYAN</name>
<sequence>MKILGTFWAKKIPWLLPKEIHQGASTELFFYSLFTHSG</sequence>
<evidence type="ECO:0000313" key="2">
    <source>
        <dbReference type="Proteomes" id="UP000017127"/>
    </source>
</evidence>
<accession>U7QE94</accession>
<comment type="caution">
    <text evidence="1">The sequence shown here is derived from an EMBL/GenBank/DDBJ whole genome shotgun (WGS) entry which is preliminary data.</text>
</comment>
<dbReference type="EMBL" id="AUZM01000054">
    <property type="protein sequence ID" value="ERT05552.1"/>
    <property type="molecule type" value="Genomic_DNA"/>
</dbReference>
<protein>
    <submittedName>
        <fullName evidence="1">Uncharacterized protein</fullName>
    </submittedName>
</protein>
<proteinExistence type="predicted"/>
<dbReference type="AlphaFoldDB" id="U7QE94"/>
<gene>
    <name evidence="1" type="ORF">M595_4475</name>
</gene>
<organism evidence="1 2">
    <name type="scientific">Lyngbya aestuarii BL J</name>
    <dbReference type="NCBI Taxonomy" id="1348334"/>
    <lineage>
        <taxon>Bacteria</taxon>
        <taxon>Bacillati</taxon>
        <taxon>Cyanobacteriota</taxon>
        <taxon>Cyanophyceae</taxon>
        <taxon>Oscillatoriophycideae</taxon>
        <taxon>Oscillatoriales</taxon>
        <taxon>Microcoleaceae</taxon>
        <taxon>Lyngbya</taxon>
    </lineage>
</organism>
<keyword evidence="2" id="KW-1185">Reference proteome</keyword>
<evidence type="ECO:0000313" key="1">
    <source>
        <dbReference type="EMBL" id="ERT05552.1"/>
    </source>
</evidence>
<reference evidence="1 2" key="1">
    <citation type="journal article" date="2013" name="Front. Microbiol.">
        <title>Comparative genomic analyses of the cyanobacterium, Lyngbya aestuarii BL J, a powerful hydrogen producer.</title>
        <authorList>
            <person name="Kothari A."/>
            <person name="Vaughn M."/>
            <person name="Garcia-Pichel F."/>
        </authorList>
    </citation>
    <scope>NUCLEOTIDE SEQUENCE [LARGE SCALE GENOMIC DNA]</scope>
    <source>
        <strain evidence="1 2">BL J</strain>
    </source>
</reference>